<evidence type="ECO:0000313" key="20">
    <source>
        <dbReference type="Proteomes" id="UP001159428"/>
    </source>
</evidence>
<dbReference type="GO" id="GO:0051607">
    <property type="term" value="P:defense response to virus"/>
    <property type="evidence" value="ECO:0007669"/>
    <property type="project" value="UniProtKB-KW"/>
</dbReference>
<dbReference type="GO" id="GO:0046872">
    <property type="term" value="F:metal ion binding"/>
    <property type="evidence" value="ECO:0007669"/>
    <property type="project" value="UniProtKB-KW"/>
</dbReference>
<keyword evidence="8" id="KW-0391">Immunity</keyword>
<dbReference type="GO" id="GO:0045087">
    <property type="term" value="P:innate immune response"/>
    <property type="evidence" value="ECO:0007669"/>
    <property type="project" value="UniProtKB-KW"/>
</dbReference>
<dbReference type="GO" id="GO:0003824">
    <property type="term" value="F:catalytic activity"/>
    <property type="evidence" value="ECO:0007669"/>
    <property type="project" value="InterPro"/>
</dbReference>
<keyword evidence="10" id="KW-0411">Iron-sulfur</keyword>
<evidence type="ECO:0000256" key="4">
    <source>
        <dbReference type="ARBA" id="ARBA00022588"/>
    </source>
</evidence>
<evidence type="ECO:0000259" key="18">
    <source>
        <dbReference type="PROSITE" id="PS51918"/>
    </source>
</evidence>
<dbReference type="GO" id="GO:0051539">
    <property type="term" value="F:4 iron, 4 sulfur cluster binding"/>
    <property type="evidence" value="ECO:0007669"/>
    <property type="project" value="UniProtKB-KW"/>
</dbReference>
<evidence type="ECO:0000256" key="7">
    <source>
        <dbReference type="ARBA" id="ARBA00022824"/>
    </source>
</evidence>
<comment type="subcellular location">
    <subcellularLocation>
        <location evidence="2">Endoplasmic reticulum membrane</location>
        <topology evidence="2">Peripheral membrane protein</topology>
        <orientation evidence="2">Cytoplasmic side</orientation>
    </subcellularLocation>
</comment>
<comment type="similarity">
    <text evidence="13">Belongs to the radical SAM superfamily. RSAD2 family.</text>
</comment>
<proteinExistence type="inferred from homology"/>
<keyword evidence="7" id="KW-0256">Endoplasmic reticulum</keyword>
<feature type="transmembrane region" description="Helical" evidence="17">
    <location>
        <begin position="6"/>
        <end position="28"/>
    </location>
</feature>
<keyword evidence="11" id="KW-0051">Antiviral defense</keyword>
<dbReference type="SFLD" id="SFLDG01067">
    <property type="entry name" value="SPASM/twitch_domain_containing"/>
    <property type="match status" value="1"/>
</dbReference>
<keyword evidence="5" id="KW-0949">S-adenosyl-L-methionine</keyword>
<dbReference type="EMBL" id="CALNXJ010000052">
    <property type="protein sequence ID" value="CAH3153057.1"/>
    <property type="molecule type" value="Genomic_DNA"/>
</dbReference>
<dbReference type="InterPro" id="IPR013785">
    <property type="entry name" value="Aldolase_TIM"/>
</dbReference>
<dbReference type="InterPro" id="IPR007197">
    <property type="entry name" value="rSAM"/>
</dbReference>
<comment type="caution">
    <text evidence="19">The sequence shown here is derived from an EMBL/GenBank/DDBJ whole genome shotgun (WGS) entry which is preliminary data.</text>
</comment>
<evidence type="ECO:0000256" key="15">
    <source>
        <dbReference type="ARBA" id="ARBA00035040"/>
    </source>
</evidence>
<evidence type="ECO:0000256" key="8">
    <source>
        <dbReference type="ARBA" id="ARBA00022859"/>
    </source>
</evidence>
<keyword evidence="17" id="KW-0812">Transmembrane</keyword>
<dbReference type="Pfam" id="PF04055">
    <property type="entry name" value="Radical_SAM"/>
    <property type="match status" value="1"/>
</dbReference>
<evidence type="ECO:0000256" key="3">
    <source>
        <dbReference type="ARBA" id="ARBA00022485"/>
    </source>
</evidence>
<comment type="cofactor">
    <cofactor evidence="1">
        <name>[4Fe-4S] cluster</name>
        <dbReference type="ChEBI" id="CHEBI:49883"/>
    </cofactor>
</comment>
<evidence type="ECO:0000256" key="17">
    <source>
        <dbReference type="SAM" id="Phobius"/>
    </source>
</evidence>
<gene>
    <name evidence="19" type="ORF">PMEA_00026946</name>
</gene>
<reference evidence="19 20" key="1">
    <citation type="submission" date="2022-05" db="EMBL/GenBank/DDBJ databases">
        <authorList>
            <consortium name="Genoscope - CEA"/>
            <person name="William W."/>
        </authorList>
    </citation>
    <scope>NUCLEOTIDE SEQUENCE [LARGE SCALE GENOMIC DNA]</scope>
</reference>
<keyword evidence="9" id="KW-0408">Iron</keyword>
<evidence type="ECO:0000256" key="14">
    <source>
        <dbReference type="ARBA" id="ARBA00035038"/>
    </source>
</evidence>
<dbReference type="NCBIfam" id="TIGR04278">
    <property type="entry name" value="viperin"/>
    <property type="match status" value="1"/>
</dbReference>
<dbReference type="CDD" id="cd01335">
    <property type="entry name" value="Radical_SAM"/>
    <property type="match status" value="1"/>
</dbReference>
<keyword evidence="12 17" id="KW-0472">Membrane</keyword>
<evidence type="ECO:0000256" key="9">
    <source>
        <dbReference type="ARBA" id="ARBA00023004"/>
    </source>
</evidence>
<evidence type="ECO:0000256" key="12">
    <source>
        <dbReference type="ARBA" id="ARBA00023136"/>
    </source>
</evidence>
<evidence type="ECO:0000256" key="10">
    <source>
        <dbReference type="ARBA" id="ARBA00023014"/>
    </source>
</evidence>
<keyword evidence="3" id="KW-0004">4Fe-4S</keyword>
<dbReference type="NCBIfam" id="NF038283">
    <property type="entry name" value="viperin_w_prok"/>
    <property type="match status" value="1"/>
</dbReference>
<keyword evidence="20" id="KW-1185">Reference proteome</keyword>
<organism evidence="19 20">
    <name type="scientific">Pocillopora meandrina</name>
    <dbReference type="NCBI Taxonomy" id="46732"/>
    <lineage>
        <taxon>Eukaryota</taxon>
        <taxon>Metazoa</taxon>
        <taxon>Cnidaria</taxon>
        <taxon>Anthozoa</taxon>
        <taxon>Hexacorallia</taxon>
        <taxon>Scleractinia</taxon>
        <taxon>Astrocoeniina</taxon>
        <taxon>Pocilloporidae</taxon>
        <taxon>Pocillopora</taxon>
    </lineage>
</organism>
<dbReference type="Proteomes" id="UP001159428">
    <property type="component" value="Unassembled WGS sequence"/>
</dbReference>
<feature type="domain" description="Radical SAM core" evidence="18">
    <location>
        <begin position="79"/>
        <end position="299"/>
    </location>
</feature>
<dbReference type="GO" id="GO:0005789">
    <property type="term" value="C:endoplasmic reticulum membrane"/>
    <property type="evidence" value="ECO:0007669"/>
    <property type="project" value="UniProtKB-SubCell"/>
</dbReference>
<dbReference type="SFLD" id="SFLDG01088">
    <property type="entry name" value="antiviral_proteins"/>
    <property type="match status" value="1"/>
</dbReference>
<dbReference type="InterPro" id="IPR058240">
    <property type="entry name" value="rSAM_sf"/>
</dbReference>
<dbReference type="PROSITE" id="PS51918">
    <property type="entry name" value="RADICAL_SAM"/>
    <property type="match status" value="1"/>
</dbReference>
<keyword evidence="6" id="KW-0479">Metal-binding</keyword>
<accession>A0AAU9XME7</accession>
<evidence type="ECO:0000256" key="5">
    <source>
        <dbReference type="ARBA" id="ARBA00022691"/>
    </source>
</evidence>
<dbReference type="InterPro" id="IPR026372">
    <property type="entry name" value="RSAD2"/>
</dbReference>
<dbReference type="InterPro" id="IPR051196">
    <property type="entry name" value="RSAD2/Viperin_antiviral"/>
</dbReference>
<dbReference type="GO" id="GO:0005811">
    <property type="term" value="C:lipid droplet"/>
    <property type="evidence" value="ECO:0007669"/>
    <property type="project" value="InterPro"/>
</dbReference>
<dbReference type="Gene3D" id="3.20.20.70">
    <property type="entry name" value="Aldolase class I"/>
    <property type="match status" value="1"/>
</dbReference>
<evidence type="ECO:0000313" key="19">
    <source>
        <dbReference type="EMBL" id="CAH3153057.1"/>
    </source>
</evidence>
<dbReference type="SUPFAM" id="SSF102114">
    <property type="entry name" value="Radical SAM enzymes"/>
    <property type="match status" value="1"/>
</dbReference>
<name>A0AAU9XME7_9CNID</name>
<evidence type="ECO:0000256" key="6">
    <source>
        <dbReference type="ARBA" id="ARBA00022723"/>
    </source>
</evidence>
<protein>
    <recommendedName>
        <fullName evidence="14">S-adenosylmethionine-dependent nucleotide dehydratase RSAD2</fullName>
    </recommendedName>
    <alternativeName>
        <fullName evidence="15">Radical S-adenosyl methionine domain-containing protein 2</fullName>
    </alternativeName>
    <alternativeName>
        <fullName evidence="16">Virus inhibitory protein, endoplasmic reticulum-associated, interferon-inducible</fullName>
    </alternativeName>
</protein>
<evidence type="ECO:0000256" key="2">
    <source>
        <dbReference type="ARBA" id="ARBA00004397"/>
    </source>
</evidence>
<sequence>MAEDSLLSLLLSILIPIAFIIIVIFSLIKNFLPRRKVKEAKCDASKEIPTSPDKDLGRRRKRVGLRGNELHSSALSTDKIIPRSVNFHFTRQCNYKCGFCFHTAKTSSVLPIDEAKRGLMMLKEAGMEKINFSGGEPFIYKRGEFVGELTRYCKEDLKLQSVSIVCNGSLVTERWFSKYGEFLDIMAVSCDSFDEEKNRQIGRHQSGKGNLKCLQNIRDWCKQYHVAFKINTVVNTFNVDEDMTERIEELAPIRWKVFQCLLIEGENCGTDALRQAQKFVISDDEFNHFVERHSKLSCLVPESNEKMQNSYLILDEFMRFLDCRSGAKTPSKSLLDVGVEDAINASGFDEQMFFRRGGKYTWSKADMNLEW</sequence>
<evidence type="ECO:0000256" key="11">
    <source>
        <dbReference type="ARBA" id="ARBA00023118"/>
    </source>
</evidence>
<dbReference type="PANTHER" id="PTHR21339:SF0">
    <property type="entry name" value="S-ADENOSYLMETHIONINE-DEPENDENT NUCLEOTIDE DEHYDRATASE RSAD2"/>
    <property type="match status" value="1"/>
</dbReference>
<dbReference type="PANTHER" id="PTHR21339">
    <property type="entry name" value="RADICAL S-ADENOSYL METHIONINE DOMAIN-CONTAINING PROTEIN 2"/>
    <property type="match status" value="1"/>
</dbReference>
<dbReference type="AlphaFoldDB" id="A0AAU9XME7"/>
<dbReference type="SMART" id="SM00729">
    <property type="entry name" value="Elp3"/>
    <property type="match status" value="1"/>
</dbReference>
<keyword evidence="17" id="KW-1133">Transmembrane helix</keyword>
<dbReference type="SFLD" id="SFLDS00029">
    <property type="entry name" value="Radical_SAM"/>
    <property type="match status" value="1"/>
</dbReference>
<keyword evidence="4" id="KW-0399">Innate immunity</keyword>
<dbReference type="InterPro" id="IPR006638">
    <property type="entry name" value="Elp3/MiaA/NifB-like_rSAM"/>
</dbReference>
<dbReference type="SFLD" id="SFLDF00318">
    <property type="entry name" value="Viperin"/>
    <property type="match status" value="1"/>
</dbReference>
<evidence type="ECO:0000256" key="1">
    <source>
        <dbReference type="ARBA" id="ARBA00001966"/>
    </source>
</evidence>
<evidence type="ECO:0000256" key="13">
    <source>
        <dbReference type="ARBA" id="ARBA00035008"/>
    </source>
</evidence>
<evidence type="ECO:0000256" key="16">
    <source>
        <dbReference type="ARBA" id="ARBA00035042"/>
    </source>
</evidence>